<organism evidence="2 3">
    <name type="scientific">Streptomyces peucetius</name>
    <dbReference type="NCBI Taxonomy" id="1950"/>
    <lineage>
        <taxon>Bacteria</taxon>
        <taxon>Bacillati</taxon>
        <taxon>Actinomycetota</taxon>
        <taxon>Actinomycetes</taxon>
        <taxon>Kitasatosporales</taxon>
        <taxon>Streptomycetaceae</taxon>
        <taxon>Streptomyces</taxon>
    </lineage>
</organism>
<dbReference type="CDD" id="cd01310">
    <property type="entry name" value="TatD_DNAse"/>
    <property type="match status" value="1"/>
</dbReference>
<dbReference type="Pfam" id="PF01026">
    <property type="entry name" value="TatD_DNase"/>
    <property type="match status" value="1"/>
</dbReference>
<reference evidence="2" key="1">
    <citation type="submission" date="2022-10" db="EMBL/GenBank/DDBJ databases">
        <title>Cytochrome P450 Catalyzes Benzene Ring Formation in the Biosynthesis of Trialkyl-Substituted Aromatic Polyketides.</title>
        <authorList>
            <person name="Zhao E."/>
            <person name="Ge H."/>
        </authorList>
    </citation>
    <scope>NUCLEOTIDE SEQUENCE</scope>
    <source>
        <strain evidence="2">NA0869</strain>
    </source>
</reference>
<feature type="region of interest" description="Disordered" evidence="1">
    <location>
        <begin position="85"/>
        <end position="111"/>
    </location>
</feature>
<keyword evidence="3" id="KW-1185">Reference proteome</keyword>
<protein>
    <submittedName>
        <fullName evidence="2">TatD family hydrolase</fullName>
    </submittedName>
</protein>
<dbReference type="Gene3D" id="3.20.20.140">
    <property type="entry name" value="Metal-dependent hydrolases"/>
    <property type="match status" value="1"/>
</dbReference>
<evidence type="ECO:0000313" key="3">
    <source>
        <dbReference type="Proteomes" id="UP001163878"/>
    </source>
</evidence>
<evidence type="ECO:0000313" key="2">
    <source>
        <dbReference type="EMBL" id="UYQ62585.1"/>
    </source>
</evidence>
<dbReference type="PANTHER" id="PTHR46124:SF2">
    <property type="entry name" value="D-AMINOACYL-TRNA DEACYLASE"/>
    <property type="match status" value="1"/>
</dbReference>
<dbReference type="PANTHER" id="PTHR46124">
    <property type="entry name" value="D-AMINOACYL-TRNA DEACYLASE"/>
    <property type="match status" value="1"/>
</dbReference>
<dbReference type="PIRSF" id="PIRSF005902">
    <property type="entry name" value="DNase_TatD"/>
    <property type="match status" value="1"/>
</dbReference>
<dbReference type="SUPFAM" id="SSF51556">
    <property type="entry name" value="Metallo-dependent hydrolases"/>
    <property type="match status" value="1"/>
</dbReference>
<dbReference type="InterPro" id="IPR032466">
    <property type="entry name" value="Metal_Hydrolase"/>
</dbReference>
<gene>
    <name evidence="2" type="ORF">OGH68_14575</name>
</gene>
<accession>A0ABY6I6F9</accession>
<proteinExistence type="predicted"/>
<sequence>MSSKSAPPPLPEPLGVAVADSHTHLDMQEGTVEEALARAAAVGVTTVVQVGCDIKGSRWAAETAAAHRDVHAAVALHPNEAPRIVLGDHGGTSQPPGAGGGWSRQGARDAGGDAALDDALAEIDRLAALDEVKAVGETGLDHFRTGPEGIAAQERSFRAHVEIAKRHGKALVIHDRDAHADVLRILAEEGAPERTVFHCYSGDAEMAEVCAAAGYFMSFAGNVTFKNAQPLRDALAVAPAELVLVETDAPFLTPAPYRGRPNAPYLIPVTLRAMAAVKGMDEDALAGAIAANTARAFGY</sequence>
<keyword evidence="2" id="KW-0378">Hydrolase</keyword>
<evidence type="ECO:0000256" key="1">
    <source>
        <dbReference type="SAM" id="MobiDB-lite"/>
    </source>
</evidence>
<name>A0ABY6I6F9_STRPE</name>
<dbReference type="GO" id="GO:0016787">
    <property type="term" value="F:hydrolase activity"/>
    <property type="evidence" value="ECO:0007669"/>
    <property type="project" value="UniProtKB-KW"/>
</dbReference>
<dbReference type="EMBL" id="CP107567">
    <property type="protein sequence ID" value="UYQ62585.1"/>
    <property type="molecule type" value="Genomic_DNA"/>
</dbReference>
<dbReference type="InterPro" id="IPR001130">
    <property type="entry name" value="TatD-like"/>
</dbReference>
<dbReference type="RefSeq" id="WP_264244208.1">
    <property type="nucleotide sequence ID" value="NZ_CP107567.1"/>
</dbReference>
<dbReference type="Proteomes" id="UP001163878">
    <property type="component" value="Chromosome"/>
</dbReference>